<feature type="compositionally biased region" description="Polar residues" evidence="2">
    <location>
        <begin position="429"/>
        <end position="440"/>
    </location>
</feature>
<organism evidence="4 5">
    <name type="scientific">Ambispora gerdemannii</name>
    <dbReference type="NCBI Taxonomy" id="144530"/>
    <lineage>
        <taxon>Eukaryota</taxon>
        <taxon>Fungi</taxon>
        <taxon>Fungi incertae sedis</taxon>
        <taxon>Mucoromycota</taxon>
        <taxon>Glomeromycotina</taxon>
        <taxon>Glomeromycetes</taxon>
        <taxon>Archaeosporales</taxon>
        <taxon>Ambisporaceae</taxon>
        <taxon>Ambispora</taxon>
    </lineage>
</organism>
<feature type="compositionally biased region" description="Polar residues" evidence="2">
    <location>
        <begin position="664"/>
        <end position="675"/>
    </location>
</feature>
<name>A0A9N8Z0M0_9GLOM</name>
<feature type="compositionally biased region" description="Low complexity" evidence="2">
    <location>
        <begin position="441"/>
        <end position="485"/>
    </location>
</feature>
<feature type="compositionally biased region" description="Low complexity" evidence="2">
    <location>
        <begin position="499"/>
        <end position="509"/>
    </location>
</feature>
<accession>A0A9N8Z0M0</accession>
<proteinExistence type="inferred from homology"/>
<feature type="domain" description="SS18 N-terminal" evidence="3">
    <location>
        <begin position="205"/>
        <end position="264"/>
    </location>
</feature>
<reference evidence="4" key="1">
    <citation type="submission" date="2021-06" db="EMBL/GenBank/DDBJ databases">
        <authorList>
            <person name="Kallberg Y."/>
            <person name="Tangrot J."/>
            <person name="Rosling A."/>
        </authorList>
    </citation>
    <scope>NUCLEOTIDE SEQUENCE</scope>
    <source>
        <strain evidence="4">MT106</strain>
    </source>
</reference>
<dbReference type="OrthoDB" id="2530523at2759"/>
<sequence length="675" mass="73312">MSEKAWYSYFDEVEFETWEDPNSFFFDICETSVFKDGVSAWSTRTLSAVNASNAGASCVNIPIISQDMNEDFQSPFSSQSYTNNNNNTSLQTTYDPQLRSLSTWGASEPSQAHSQPLNTTTTRGNFGGPGNYTLQATATTPTTSTSNPNGQQQHINDSQYMSGASQASIGGNTITTQPVSAKFSDVNGGTTNSPGDNKGGGGQTQYTQKCVQAILDVNVELIRVCIDYNTKGWMNAQEMNAYKVRLQSNLSYLATVADQYTNPQGEIKQKLMPDFSPLPPHRLHYNQKINQLIQRASQVFAASHHNHIQPLPGRSAAAAVIKITTSTMNNKVLASSNINVSDLNSSSSRQYKLAASNGIIGGMSMNQQSQQQQPQSYQNNKIQTYLKQQQAQNRQSLQQHGAQMTHQQQPQQKKGTPRLHPQSLHKAHQSPQLQQQQRVNTPQPTHQTQQMHQPTQQTAQSSQQTQQLLTTSQQLHTPQQQQSSSNHLQTPSVIPPLMSSNYQQQPQQQNVIQSNISDYSGMSTNTTQTPMQHQEHSYQVLPPLAGLGGLPSIGINDQYIIGNGTAGGGGGAMATQQQLQQMQHMGYGGYPGTNGTVMTAGNAYLNPYNVLRYTNGGAGGNVNGLVGGNGIIPTNGLPAYRGNNGLINNANGNNNSGNVRMPSNGMQGNLDNNGI</sequence>
<feature type="region of interest" description="Disordered" evidence="2">
    <location>
        <begin position="386"/>
        <end position="509"/>
    </location>
</feature>
<dbReference type="Proteomes" id="UP000789831">
    <property type="component" value="Unassembled WGS sequence"/>
</dbReference>
<dbReference type="InterPro" id="IPR007726">
    <property type="entry name" value="SS18_N"/>
</dbReference>
<keyword evidence="5" id="KW-1185">Reference proteome</keyword>
<comment type="caution">
    <text evidence="4">The sequence shown here is derived from an EMBL/GenBank/DDBJ whole genome shotgun (WGS) entry which is preliminary data.</text>
</comment>
<feature type="compositionally biased region" description="Low complexity" evidence="2">
    <location>
        <begin position="386"/>
        <end position="414"/>
    </location>
</feature>
<dbReference type="AlphaFoldDB" id="A0A9N8Z0M0"/>
<comment type="similarity">
    <text evidence="1">Belongs to the SS18 family.</text>
</comment>
<feature type="compositionally biased region" description="Low complexity" evidence="2">
    <location>
        <begin position="136"/>
        <end position="149"/>
    </location>
</feature>
<dbReference type="Pfam" id="PF05030">
    <property type="entry name" value="SSXT"/>
    <property type="match status" value="1"/>
</dbReference>
<dbReference type="EMBL" id="CAJVPL010000223">
    <property type="protein sequence ID" value="CAG8468250.1"/>
    <property type="molecule type" value="Genomic_DNA"/>
</dbReference>
<feature type="region of interest" description="Disordered" evidence="2">
    <location>
        <begin position="104"/>
        <end position="204"/>
    </location>
</feature>
<feature type="region of interest" description="Disordered" evidence="2">
    <location>
        <begin position="653"/>
        <end position="675"/>
    </location>
</feature>
<gene>
    <name evidence="4" type="ORF">AGERDE_LOCUS2605</name>
</gene>
<evidence type="ECO:0000313" key="5">
    <source>
        <dbReference type="Proteomes" id="UP000789831"/>
    </source>
</evidence>
<protein>
    <submittedName>
        <fullName evidence="4">9425_t:CDS:1</fullName>
    </submittedName>
</protein>
<evidence type="ECO:0000256" key="1">
    <source>
        <dbReference type="ARBA" id="ARBA00007945"/>
    </source>
</evidence>
<evidence type="ECO:0000256" key="2">
    <source>
        <dbReference type="SAM" id="MobiDB-lite"/>
    </source>
</evidence>
<evidence type="ECO:0000313" key="4">
    <source>
        <dbReference type="EMBL" id="CAG8468250.1"/>
    </source>
</evidence>
<feature type="compositionally biased region" description="Polar residues" evidence="2">
    <location>
        <begin position="150"/>
        <end position="179"/>
    </location>
</feature>
<feature type="compositionally biased region" description="Polar residues" evidence="2">
    <location>
        <begin position="104"/>
        <end position="124"/>
    </location>
</feature>
<evidence type="ECO:0000259" key="3">
    <source>
        <dbReference type="Pfam" id="PF05030"/>
    </source>
</evidence>